<gene>
    <name evidence="2" type="ORF">CGC58_07535</name>
</gene>
<protein>
    <recommendedName>
        <fullName evidence="4">Fibronectin type-III domain-containing protein</fullName>
    </recommendedName>
</protein>
<evidence type="ECO:0008006" key="4">
    <source>
        <dbReference type="Google" id="ProtNLM"/>
    </source>
</evidence>
<evidence type="ECO:0000313" key="3">
    <source>
        <dbReference type="Proteomes" id="UP000217348"/>
    </source>
</evidence>
<dbReference type="SUPFAM" id="SSF49265">
    <property type="entry name" value="Fibronectin type III"/>
    <property type="match status" value="1"/>
</dbReference>
<dbReference type="OrthoDB" id="1521695at2"/>
<feature type="chain" id="PRO_5012535434" description="Fibronectin type-III domain-containing protein" evidence="1">
    <location>
        <begin position="22"/>
        <end position="1673"/>
    </location>
</feature>
<dbReference type="EMBL" id="CP022387">
    <property type="protein sequence ID" value="ATA89594.1"/>
    <property type="molecule type" value="Genomic_DNA"/>
</dbReference>
<keyword evidence="1" id="KW-0732">Signal</keyword>
<evidence type="ECO:0000313" key="2">
    <source>
        <dbReference type="EMBL" id="ATA89594.1"/>
    </source>
</evidence>
<dbReference type="Gene3D" id="2.60.40.10">
    <property type="entry name" value="Immunoglobulins"/>
    <property type="match status" value="1"/>
</dbReference>
<name>A0A250FWZ6_9FLAO</name>
<dbReference type="InterPro" id="IPR003961">
    <property type="entry name" value="FN3_dom"/>
</dbReference>
<dbReference type="InterPro" id="IPR013783">
    <property type="entry name" value="Ig-like_fold"/>
</dbReference>
<organism evidence="2 3">
    <name type="scientific">Capnocytophaga stomatis</name>
    <dbReference type="NCBI Taxonomy" id="1848904"/>
    <lineage>
        <taxon>Bacteria</taxon>
        <taxon>Pseudomonadati</taxon>
        <taxon>Bacteroidota</taxon>
        <taxon>Flavobacteriia</taxon>
        <taxon>Flavobacteriales</taxon>
        <taxon>Flavobacteriaceae</taxon>
        <taxon>Capnocytophaga</taxon>
    </lineage>
</organism>
<accession>A0A250FWZ6</accession>
<dbReference type="InterPro" id="IPR032871">
    <property type="entry name" value="AHH_dom_containing"/>
</dbReference>
<dbReference type="Pfam" id="PF14412">
    <property type="entry name" value="AHH"/>
    <property type="match status" value="1"/>
</dbReference>
<dbReference type="RefSeq" id="WP_095896171.1">
    <property type="nucleotide sequence ID" value="NZ_CP022387.1"/>
</dbReference>
<evidence type="ECO:0000256" key="1">
    <source>
        <dbReference type="SAM" id="SignalP"/>
    </source>
</evidence>
<dbReference type="Proteomes" id="UP000217348">
    <property type="component" value="Chromosome"/>
</dbReference>
<feature type="signal peptide" evidence="1">
    <location>
        <begin position="1"/>
        <end position="21"/>
    </location>
</feature>
<dbReference type="CDD" id="cd00063">
    <property type="entry name" value="FN3"/>
    <property type="match status" value="1"/>
</dbReference>
<dbReference type="KEGG" id="csto:CGC58_07535"/>
<dbReference type="InterPro" id="IPR036116">
    <property type="entry name" value="FN3_sf"/>
</dbReference>
<sequence length="1673" mass="189168">MKPIKPLYVFLLFWVSFSLKAQQYPVDVQLVVTPPYEQSLRDYWASFEPKIQVYLLLKDLNSPVRNVALRFSLENVQGQPLAQTPDFLQPFQTQLTSGVRKSLSNIELKALFAFENLHGVTEYFYNDLLPEGAYFFCLTAYDMATQTPLSAKARTLVQIRRYTPPLLTLPAQGEVIAKQSQFQHLVFQWMLRDPAPFTQYEFTLKEVWDNSLNPDQAFVSGRLVYQGKIPSNTILYGPDKPILLENKRYVWKVRAFTQNPNNPNQRQSFFHNNGESQAFYFDYVSHCYAPKFLTATTKDNTAHIRWSSGEPPRASISNADGNGGLYKILYREKGKNWKSQTSNLPQTTLAGLKRGKNYIYKVGIACGLGKAMGNVFGEQTYLYSTEQEFVTPHKANDSTSVQCGVKPEIRIKNREPLQEVLGVNETFVAGDFPVTIIRATGSNGVFSGEGYVQVPYLLDTKIKVKFDGIKINSERQLFEGKLITTYDVNEKNVKFLQEGIGEVFGDAGVKTNKIDFEIAEIKKDANGRVVVIGKPDEKTGIAPQVVLPAGSDYQLSDASGKVWTLDEQGEVTSVGEKADTQLAQNQNKNNLPKGQVKSENFEIQWDFSPSEFAFDASGEIPYKALVKGKNDVFQVVIKQKDTLRYSFHFQTDKGLKIDSKKEKEGVFEISRKGLFDFADEELWVVAKNAKTEKEEVIGKCILVHLSEKEVNVTLIPVAENLPIDTEKIKAIYAKVGVKLTISTDKLFPVTETIDTKNAFGDLSTYSPEQQDIITRYKSERAVKSDTYYVFVGKQEGSQAGYMRLGGQFGFVLDANERTIAHELGHGIFKLEHPFKKDETKKGTFRTLMDYASETNFAHTDWKQINDPKLKIYAFQGQSEGEFGGKIWLTPDWRPFSFNKSHTTSIDRKELTKIPQGTLPAIKYDEEPYFAEFSAQGKFVGYQTVQGSTLNIYYQTVTDKTEIYLYRAGSICGSDRYYVTTWGYIKDKRGKEIDFENNGGNIKYAGTVVCDELKKGNCSEFALITAGHISEIAKYQKQLNSDLKNAVTKIAKSRQTEIQPLGTYNHIVNSVVSNESASQLYELEEKLHLLSHYTDVDVVVTFLQLESNKYIEEHIVSDLAQNAVRELPTNNRKVVYVVIASSNYESIFKEGTINQKTCYSIAYAQSHNDVVRVKQQGKSVFETIIGLYADIEKPVIFNKFYQYADGSVQNYIYKSKTNQRGYPFIKHLEFYQSKSLSSRSVFYPTSPSISDDKPLEEIMEQVRQARADAELALQKETSQNGLANKELWKTLSINDLGKFREVFMDYGQNGTPDYPRYLWQNSVNTWNWGNKVTIALGQSSLSSEALYDFKKMTLLDDAVYSMLDIFGTIPGVDTFTDPIGAAYALARSDVENAIIYSASAVTPLVGIAYVRGGAKALSKAEPAVALVAKKADNADGFELVYKSVNDIQANEFYVASAIDGKQSQEFLEQTKKYLDKDAIKKQVDNLAKAKNTLKTFNTAQELVDDIVANRSTIRKNIIELAESKAYAKKYFDKFVKQGDFDDWFKNTFAKYEGNTLNFEAHHIIPVDVLKTNPDLKQLLFDLKKANPDFTFDFNGIDNGMMIQKKSLKLDINGHASHNDYNREIGKKISEIINNVNGDNELAFKQIQRLIKNTKNKLEQEVLLGTKNVNDIINF</sequence>
<reference evidence="3" key="1">
    <citation type="submission" date="2017-06" db="EMBL/GenBank/DDBJ databases">
        <title>Capnocytophaga spp. assemblies.</title>
        <authorList>
            <person name="Gulvik C.A."/>
        </authorList>
    </citation>
    <scope>NUCLEOTIDE SEQUENCE [LARGE SCALE GENOMIC DNA]</scope>
    <source>
        <strain evidence="3">H2177</strain>
    </source>
</reference>
<proteinExistence type="predicted"/>